<dbReference type="InterPro" id="IPR036869">
    <property type="entry name" value="J_dom_sf"/>
</dbReference>
<evidence type="ECO:0000313" key="3">
    <source>
        <dbReference type="EMBL" id="MFD1392207.1"/>
    </source>
</evidence>
<keyword evidence="4" id="KW-1185">Reference proteome</keyword>
<evidence type="ECO:0000256" key="2">
    <source>
        <dbReference type="ARBA" id="ARBA00023016"/>
    </source>
</evidence>
<sequence>MFALMISPEAALLQRRLAVVRTLLLDAVEQTDALANHRLPTLSAFYWSQFGPLEIQLYETELSRDQLVYRIRLTRQYLNRGLPPDLPAIQTQTALKFAARHQALTAMHAKLSAAVQYLALPVLTEAESAELSTLYKQLVKALHPDLHPHQSAADKRMFLLVTTAYANGLLGLLRTIAALLAGRTEDVLSPAALRLQLARLVADLAQARQHQRALHQQWPLTIEDELADAAWLAQHEADLQQALLQLKQQVAAKSVEYGQLVGDLGGEAHG</sequence>
<dbReference type="Proteomes" id="UP001597249">
    <property type="component" value="Unassembled WGS sequence"/>
</dbReference>
<proteinExistence type="predicted"/>
<organism evidence="3 4">
    <name type="scientific">Lacticaseibacillus jixianensis</name>
    <dbReference type="NCBI Taxonomy" id="2486012"/>
    <lineage>
        <taxon>Bacteria</taxon>
        <taxon>Bacillati</taxon>
        <taxon>Bacillota</taxon>
        <taxon>Bacilli</taxon>
        <taxon>Lactobacillales</taxon>
        <taxon>Lactobacillaceae</taxon>
        <taxon>Lacticaseibacillus</taxon>
    </lineage>
</organism>
<keyword evidence="1" id="KW-0235">DNA replication</keyword>
<protein>
    <submittedName>
        <fullName evidence="3">J domain-containing protein</fullName>
    </submittedName>
</protein>
<accession>A0ABW4B5B3</accession>
<dbReference type="SUPFAM" id="SSF46565">
    <property type="entry name" value="Chaperone J-domain"/>
    <property type="match status" value="1"/>
</dbReference>
<name>A0ABW4B5B3_9LACO</name>
<dbReference type="RefSeq" id="WP_125584768.1">
    <property type="nucleotide sequence ID" value="NZ_JBHTMO010000002.1"/>
</dbReference>
<reference evidence="4" key="1">
    <citation type="journal article" date="2019" name="Int. J. Syst. Evol. Microbiol.">
        <title>The Global Catalogue of Microorganisms (GCM) 10K type strain sequencing project: providing services to taxonomists for standard genome sequencing and annotation.</title>
        <authorList>
            <consortium name="The Broad Institute Genomics Platform"/>
            <consortium name="The Broad Institute Genome Sequencing Center for Infectious Disease"/>
            <person name="Wu L."/>
            <person name="Ma J."/>
        </authorList>
    </citation>
    <scope>NUCLEOTIDE SEQUENCE [LARGE SCALE GENOMIC DNA]</scope>
    <source>
        <strain evidence="4">CCM 8911</strain>
    </source>
</reference>
<dbReference type="Gene3D" id="1.10.287.110">
    <property type="entry name" value="DnaJ domain"/>
    <property type="match status" value="1"/>
</dbReference>
<gene>
    <name evidence="3" type="ORF">ACFQ3L_01200</name>
</gene>
<dbReference type="EMBL" id="JBHTMO010000002">
    <property type="protein sequence ID" value="MFD1392207.1"/>
    <property type="molecule type" value="Genomic_DNA"/>
</dbReference>
<evidence type="ECO:0000313" key="4">
    <source>
        <dbReference type="Proteomes" id="UP001597249"/>
    </source>
</evidence>
<keyword evidence="2" id="KW-0346">Stress response</keyword>
<evidence type="ECO:0000256" key="1">
    <source>
        <dbReference type="ARBA" id="ARBA00022705"/>
    </source>
</evidence>
<comment type="caution">
    <text evidence="3">The sequence shown here is derived from an EMBL/GenBank/DDBJ whole genome shotgun (WGS) entry which is preliminary data.</text>
</comment>